<dbReference type="EMBL" id="CAKKMG010000069">
    <property type="protein sequence ID" value="CAH0276896.1"/>
    <property type="molecule type" value="Genomic_DNA"/>
</dbReference>
<dbReference type="Proteomes" id="UP000789326">
    <property type="component" value="Unassembled WGS sequence"/>
</dbReference>
<evidence type="ECO:0000313" key="1">
    <source>
        <dbReference type="EMBL" id="CAH0276896.1"/>
    </source>
</evidence>
<proteinExistence type="predicted"/>
<sequence>MQNRLGNLLDQVLRDNQIRPSCLVLISKGKAARHWKQRQQERFYRFVWLILSKMPIEQQGFCLLCRKLKYRACSIQDIVFCSKKFISEWASQICRSRRDHGMTHKMTGVLNEEELEAVTWITGKGKGGVVKSYDKETGQQIVYEINLPR</sequence>
<gene>
    <name evidence="1" type="ORF">SRABI133_03827</name>
</gene>
<accession>A0A9W4PHB8</accession>
<organism evidence="1 2">
    <name type="scientific">Peribacillus simplex</name>
    <dbReference type="NCBI Taxonomy" id="1478"/>
    <lineage>
        <taxon>Bacteria</taxon>
        <taxon>Bacillati</taxon>
        <taxon>Bacillota</taxon>
        <taxon>Bacilli</taxon>
        <taxon>Bacillales</taxon>
        <taxon>Bacillaceae</taxon>
        <taxon>Peribacillus</taxon>
    </lineage>
</organism>
<dbReference type="AlphaFoldDB" id="A0A9W4PHB8"/>
<protein>
    <submittedName>
        <fullName evidence="1">Uncharacterized protein</fullName>
    </submittedName>
</protein>
<dbReference type="RefSeq" id="WP_230303198.1">
    <property type="nucleotide sequence ID" value="NZ_CAKKMG010000069.1"/>
</dbReference>
<name>A0A9W4PHB8_9BACI</name>
<reference evidence="1" key="1">
    <citation type="submission" date="2021-11" db="EMBL/GenBank/DDBJ databases">
        <authorList>
            <person name="Bulgarelli D."/>
        </authorList>
    </citation>
    <scope>NUCLEOTIDE SEQUENCE</scope>
    <source>
        <strain evidence="1">Bi133</strain>
    </source>
</reference>
<comment type="caution">
    <text evidence="1">The sequence shown here is derived from an EMBL/GenBank/DDBJ whole genome shotgun (WGS) entry which is preliminary data.</text>
</comment>
<evidence type="ECO:0000313" key="2">
    <source>
        <dbReference type="Proteomes" id="UP000789326"/>
    </source>
</evidence>